<dbReference type="InterPro" id="IPR002901">
    <property type="entry name" value="MGlyc_endo_b_GlcNAc-like_dom"/>
</dbReference>
<dbReference type="Pfam" id="PF04122">
    <property type="entry name" value="CW_binding_2"/>
    <property type="match status" value="3"/>
</dbReference>
<dbReference type="InterPro" id="IPR007253">
    <property type="entry name" value="Cell_wall-bd_2"/>
</dbReference>
<dbReference type="PROSITE" id="PS51781">
    <property type="entry name" value="SH3B"/>
    <property type="match status" value="2"/>
</dbReference>
<evidence type="ECO:0000259" key="2">
    <source>
        <dbReference type="PROSITE" id="PS51781"/>
    </source>
</evidence>
<dbReference type="AlphaFoldDB" id="W4QW02"/>
<dbReference type="Pfam" id="PF08239">
    <property type="entry name" value="SH3_3"/>
    <property type="match status" value="1"/>
</dbReference>
<dbReference type="Gene3D" id="2.30.30.40">
    <property type="entry name" value="SH3 Domains"/>
    <property type="match status" value="2"/>
</dbReference>
<dbReference type="GO" id="GO:0004040">
    <property type="term" value="F:amidase activity"/>
    <property type="evidence" value="ECO:0007669"/>
    <property type="project" value="InterPro"/>
</dbReference>
<keyword evidence="1" id="KW-0732">Signal</keyword>
<evidence type="ECO:0000313" key="4">
    <source>
        <dbReference type="Proteomes" id="UP000018896"/>
    </source>
</evidence>
<dbReference type="PANTHER" id="PTHR30032">
    <property type="entry name" value="N-ACETYLMURAMOYL-L-ALANINE AMIDASE-RELATED"/>
    <property type="match status" value="1"/>
</dbReference>
<proteinExistence type="predicted"/>
<feature type="chain" id="PRO_5004847165" evidence="1">
    <location>
        <begin position="33"/>
        <end position="722"/>
    </location>
</feature>
<name>W4QW02_HALA3</name>
<dbReference type="eggNOG" id="COG4193">
    <property type="taxonomic scope" value="Bacteria"/>
</dbReference>
<comment type="caution">
    <text evidence="3">The sequence shown here is derived from an EMBL/GenBank/DDBJ whole genome shotgun (WGS) entry which is preliminary data.</text>
</comment>
<keyword evidence="4" id="KW-1185">Reference proteome</keyword>
<feature type="signal peptide" evidence="1">
    <location>
        <begin position="1"/>
        <end position="32"/>
    </location>
</feature>
<accession>W4QW02</accession>
<feature type="domain" description="SH3b" evidence="2">
    <location>
        <begin position="359"/>
        <end position="426"/>
    </location>
</feature>
<dbReference type="RefSeq" id="WP_052013141.1">
    <property type="nucleotide sequence ID" value="NZ_BAUV01000023.1"/>
</dbReference>
<dbReference type="EMBL" id="BAUV01000023">
    <property type="protein sequence ID" value="GAE35813.1"/>
    <property type="molecule type" value="Genomic_DNA"/>
</dbReference>
<reference evidence="3 4" key="1">
    <citation type="journal article" date="2014" name="Genome Announc.">
        <title>Draft Genome Sequences of Three Alkaliphilic Bacillus Strains, Bacillus wakoensis JCM 9140T, Bacillus akibai JCM 9157T, and Bacillus hemicellulosilyticus JCM 9152T.</title>
        <authorList>
            <person name="Yuki M."/>
            <person name="Oshima K."/>
            <person name="Suda W."/>
            <person name="Oshida Y."/>
            <person name="Kitamura K."/>
            <person name="Iida T."/>
            <person name="Hattori M."/>
            <person name="Ohkuma M."/>
        </authorList>
    </citation>
    <scope>NUCLEOTIDE SEQUENCE [LARGE SCALE GENOMIC DNA]</scope>
    <source>
        <strain evidence="3 4">JCM 9157</strain>
    </source>
</reference>
<dbReference type="InterPro" id="IPR003646">
    <property type="entry name" value="SH3-like_bac-type"/>
</dbReference>
<dbReference type="InterPro" id="IPR036028">
    <property type="entry name" value="SH3-like_dom_sf"/>
</dbReference>
<dbReference type="PANTHER" id="PTHR30032:SF8">
    <property type="entry name" value="GERMINATION-SPECIFIC N-ACETYLMURAMOYL-L-ALANINE AMIDASE"/>
    <property type="match status" value="1"/>
</dbReference>
<dbReference type="Gene3D" id="3.40.50.12090">
    <property type="match status" value="2"/>
</dbReference>
<evidence type="ECO:0000313" key="3">
    <source>
        <dbReference type="EMBL" id="GAE35813.1"/>
    </source>
</evidence>
<dbReference type="SUPFAM" id="SSF50044">
    <property type="entry name" value="SH3-domain"/>
    <property type="match status" value="1"/>
</dbReference>
<organism evidence="3 4">
    <name type="scientific">Halalkalibacter akibai (strain ATCC 43226 / DSM 21942 / CIP 109018 / JCM 9157 / 1139)</name>
    <name type="common">Bacillus akibai</name>
    <dbReference type="NCBI Taxonomy" id="1236973"/>
    <lineage>
        <taxon>Bacteria</taxon>
        <taxon>Bacillati</taxon>
        <taxon>Bacillota</taxon>
        <taxon>Bacilli</taxon>
        <taxon>Bacillales</taxon>
        <taxon>Bacillaceae</taxon>
        <taxon>Halalkalibacter</taxon>
    </lineage>
</organism>
<dbReference type="eggNOG" id="COG2247">
    <property type="taxonomic scope" value="Bacteria"/>
</dbReference>
<feature type="domain" description="SH3b" evidence="2">
    <location>
        <begin position="83"/>
        <end position="161"/>
    </location>
</feature>
<sequence>MKIRLSKLIKLCSPFLIALLLITSIPIQSVQASTYQITNYNISFADALQLQVNAKGQTDKKYDTFIRSDFLTVDNPSNPKSGTVNRSSTGNVTNVRVRGGAGTHFWEIGLVKSGDILTVLGSTRGQDGYIWYQIAYNKTWVNASPTDIEQYLNPNNFQPSSNQFFQFLKLSESAGLDARELNDKILFDKGALRGTGQAFINAGKTHKVNEIYLISHALLETGNGLSSLARGVQVQGKTVYNMYGIGAFDSCPHTCGAQYAYDQGWFTPEAAIIGGAEFVARNYLNRGQDTLYKMKWNPANPATHQYATDIGWAVKQTTRMANLYGMVTNYTLAYDIPRYQNQPGNPPDYSVLTSKPAETQSNRKKGFTTSNVNLRSEPRVAANTLITTIAANQDVEILQKNSNDWYQVRVNNRTGWIAARYIEETKVSRIQGANAYATSALISQEGWNKSDVVIITRGDRFSDALAGVPLAAKHNAPLLLSRQNRLDDVTRNEIIRLGAKQVIVLGGPLAIQDNVVNDIRKINGVTNVRRIAGNNMHDTAALISNEVAPNGANQAIIVSDNRFQDALSVASYAGANGIPILLANTKQVPKATQDALKRLNVKNTLVIGGPMAISENVAKNLPSPRRIEGATRFDTNIAAFNHFKPNTNKVYLATSERHEDALSGAALAAKENVGVILVDGTRSIHNTTRTNLTRTNYSDVNVLGGHIVITNNIYGQIRNLVD</sequence>
<dbReference type="Pfam" id="PF01832">
    <property type="entry name" value="Glucosaminidase"/>
    <property type="match status" value="1"/>
</dbReference>
<protein>
    <submittedName>
        <fullName evidence="3">Beta-N-acetylglucosaminidase</fullName>
    </submittedName>
</protein>
<dbReference type="SMART" id="SM00047">
    <property type="entry name" value="LYZ2"/>
    <property type="match status" value="1"/>
</dbReference>
<gene>
    <name evidence="3" type="ORF">JCM9157_2950</name>
</gene>
<dbReference type="InterPro" id="IPR051922">
    <property type="entry name" value="Bact_Sporulation_Assoc"/>
</dbReference>
<dbReference type="STRING" id="1236973.JCM9157_2950"/>
<dbReference type="SMART" id="SM00287">
    <property type="entry name" value="SH3b"/>
    <property type="match status" value="2"/>
</dbReference>
<evidence type="ECO:0000256" key="1">
    <source>
        <dbReference type="SAM" id="SignalP"/>
    </source>
</evidence>
<dbReference type="Proteomes" id="UP000018896">
    <property type="component" value="Unassembled WGS sequence"/>
</dbReference>
<dbReference type="OrthoDB" id="9816557at2"/>